<sequence>MFLQYKNNISVKKNFKKKHRAERLKLKTENHTGRAEHVVNLLPTIWFPTAFNNWKDSSNLKSEFLRGNGMERNLMIPSNNNLLCCRSGSLCVSRCGGLMLLEKL</sequence>
<keyword evidence="3" id="KW-1185">Reference proteome</keyword>
<dbReference type="EMBL" id="CM000834">
    <property type="protein sequence ID" value="KRH77681.1"/>
    <property type="molecule type" value="Genomic_DNA"/>
</dbReference>
<dbReference type="InParanoid" id="K7K5C4"/>
<protein>
    <submittedName>
        <fullName evidence="1 2">Uncharacterized protein</fullName>
    </submittedName>
</protein>
<dbReference type="EnsemblPlants" id="KRH77681">
    <property type="protein sequence ID" value="KRH77681"/>
    <property type="gene ID" value="GLYMA_01G227600"/>
</dbReference>
<dbReference type="PaxDb" id="3847-GLYMA01G43746.1"/>
<gene>
    <name evidence="1" type="ORF">GLYMA_01G227600</name>
</gene>
<proteinExistence type="predicted"/>
<evidence type="ECO:0000313" key="2">
    <source>
        <dbReference type="EnsemblPlants" id="KRH77681"/>
    </source>
</evidence>
<reference evidence="2" key="2">
    <citation type="submission" date="2018-02" db="UniProtKB">
        <authorList>
            <consortium name="EnsemblPlants"/>
        </authorList>
    </citation>
    <scope>IDENTIFICATION</scope>
    <source>
        <strain evidence="2">Williams 82</strain>
    </source>
</reference>
<evidence type="ECO:0000313" key="3">
    <source>
        <dbReference type="Proteomes" id="UP000008827"/>
    </source>
</evidence>
<dbReference type="Proteomes" id="UP000008827">
    <property type="component" value="Chromosome 1"/>
</dbReference>
<evidence type="ECO:0000313" key="1">
    <source>
        <dbReference type="EMBL" id="KRH77681.1"/>
    </source>
</evidence>
<dbReference type="HOGENOM" id="CLU_2255012_0_0_1"/>
<reference evidence="1 2" key="1">
    <citation type="journal article" date="2010" name="Nature">
        <title>Genome sequence of the palaeopolyploid soybean.</title>
        <authorList>
            <person name="Schmutz J."/>
            <person name="Cannon S.B."/>
            <person name="Schlueter J."/>
            <person name="Ma J."/>
            <person name="Mitros T."/>
            <person name="Nelson W."/>
            <person name="Hyten D.L."/>
            <person name="Song Q."/>
            <person name="Thelen J.J."/>
            <person name="Cheng J."/>
            <person name="Xu D."/>
            <person name="Hellsten U."/>
            <person name="May G.D."/>
            <person name="Yu Y."/>
            <person name="Sakurai T."/>
            <person name="Umezawa T."/>
            <person name="Bhattacharyya M.K."/>
            <person name="Sandhu D."/>
            <person name="Valliyodan B."/>
            <person name="Lindquist E."/>
            <person name="Peto M."/>
            <person name="Grant D."/>
            <person name="Shu S."/>
            <person name="Goodstein D."/>
            <person name="Barry K."/>
            <person name="Futrell-Griggs M."/>
            <person name="Abernathy B."/>
            <person name="Du J."/>
            <person name="Tian Z."/>
            <person name="Zhu L."/>
            <person name="Gill N."/>
            <person name="Joshi T."/>
            <person name="Libault M."/>
            <person name="Sethuraman A."/>
            <person name="Zhang X.-C."/>
            <person name="Shinozaki K."/>
            <person name="Nguyen H.T."/>
            <person name="Wing R.A."/>
            <person name="Cregan P."/>
            <person name="Specht J."/>
            <person name="Grimwood J."/>
            <person name="Rokhsar D."/>
            <person name="Stacey G."/>
            <person name="Shoemaker R.C."/>
            <person name="Jackson S.A."/>
        </authorList>
    </citation>
    <scope>NUCLEOTIDE SEQUENCE [LARGE SCALE GENOMIC DNA]</scope>
    <source>
        <strain evidence="2">cv. Williams 82</strain>
        <tissue evidence="1">Callus</tissue>
    </source>
</reference>
<dbReference type="Gramene" id="KRH77681">
    <property type="protein sequence ID" value="KRH77681"/>
    <property type="gene ID" value="GLYMA_01G227600"/>
</dbReference>
<accession>K7K5C4</accession>
<name>K7K5C4_SOYBN</name>
<organism evidence="2">
    <name type="scientific">Glycine max</name>
    <name type="common">Soybean</name>
    <name type="synonym">Glycine hispida</name>
    <dbReference type="NCBI Taxonomy" id="3847"/>
    <lineage>
        <taxon>Eukaryota</taxon>
        <taxon>Viridiplantae</taxon>
        <taxon>Streptophyta</taxon>
        <taxon>Embryophyta</taxon>
        <taxon>Tracheophyta</taxon>
        <taxon>Spermatophyta</taxon>
        <taxon>Magnoliopsida</taxon>
        <taxon>eudicotyledons</taxon>
        <taxon>Gunneridae</taxon>
        <taxon>Pentapetalae</taxon>
        <taxon>rosids</taxon>
        <taxon>fabids</taxon>
        <taxon>Fabales</taxon>
        <taxon>Fabaceae</taxon>
        <taxon>Papilionoideae</taxon>
        <taxon>50 kb inversion clade</taxon>
        <taxon>NPAAA clade</taxon>
        <taxon>indigoferoid/millettioid clade</taxon>
        <taxon>Phaseoleae</taxon>
        <taxon>Glycine</taxon>
        <taxon>Glycine subgen. Soja</taxon>
    </lineage>
</organism>
<reference evidence="1" key="3">
    <citation type="submission" date="2018-07" db="EMBL/GenBank/DDBJ databases">
        <title>WGS assembly of Glycine max.</title>
        <authorList>
            <person name="Schmutz J."/>
            <person name="Cannon S."/>
            <person name="Schlueter J."/>
            <person name="Ma J."/>
            <person name="Mitros T."/>
            <person name="Nelson W."/>
            <person name="Hyten D."/>
            <person name="Song Q."/>
            <person name="Thelen J."/>
            <person name="Cheng J."/>
            <person name="Xu D."/>
            <person name="Hellsten U."/>
            <person name="May G."/>
            <person name="Yu Y."/>
            <person name="Sakurai T."/>
            <person name="Umezawa T."/>
            <person name="Bhattacharyya M."/>
            <person name="Sandhu D."/>
            <person name="Valliyodan B."/>
            <person name="Lindquist E."/>
            <person name="Peto M."/>
            <person name="Grant D."/>
            <person name="Shu S."/>
            <person name="Goodstein D."/>
            <person name="Barry K."/>
            <person name="Futrell-Griggs M."/>
            <person name="Abernathy B."/>
            <person name="Du J."/>
            <person name="Tian Z."/>
            <person name="Zhu L."/>
            <person name="Gill N."/>
            <person name="Joshi T."/>
            <person name="Libault M."/>
            <person name="Sethuraman A."/>
            <person name="Zhang X."/>
            <person name="Shinozaki K."/>
            <person name="Nguyen H."/>
            <person name="Wing R."/>
            <person name="Cregan P."/>
            <person name="Specht J."/>
            <person name="Grimwood J."/>
            <person name="Rokhsar D."/>
            <person name="Stacey G."/>
            <person name="Shoemaker R."/>
            <person name="Jackson S."/>
        </authorList>
    </citation>
    <scope>NUCLEOTIDE SEQUENCE</scope>
    <source>
        <tissue evidence="1">Callus</tissue>
    </source>
</reference>
<dbReference type="AlphaFoldDB" id="K7K5C4"/>